<evidence type="ECO:0000259" key="2">
    <source>
        <dbReference type="Pfam" id="PF00308"/>
    </source>
</evidence>
<dbReference type="PANTHER" id="PTHR30050:SF2">
    <property type="entry name" value="CHROMOSOMAL REPLICATION INITIATOR PROTEIN DNAA"/>
    <property type="match status" value="1"/>
</dbReference>
<accession>A0A2H0RF61</accession>
<dbReference type="PANTHER" id="PTHR30050">
    <property type="entry name" value="CHROMOSOMAL REPLICATION INITIATOR PROTEIN DNAA"/>
    <property type="match status" value="1"/>
</dbReference>
<dbReference type="GO" id="GO:0003688">
    <property type="term" value="F:DNA replication origin binding"/>
    <property type="evidence" value="ECO:0007669"/>
    <property type="project" value="TreeGrafter"/>
</dbReference>
<dbReference type="SUPFAM" id="SSF52540">
    <property type="entry name" value="P-loop containing nucleoside triphosphate hydrolases"/>
    <property type="match status" value="1"/>
</dbReference>
<dbReference type="Proteomes" id="UP000228767">
    <property type="component" value="Unassembled WGS sequence"/>
</dbReference>
<proteinExistence type="inferred from homology"/>
<dbReference type="AlphaFoldDB" id="A0A2H0RF61"/>
<evidence type="ECO:0000313" key="4">
    <source>
        <dbReference type="Proteomes" id="UP000228767"/>
    </source>
</evidence>
<protein>
    <recommendedName>
        <fullName evidence="2">Chromosomal replication initiator protein DnaA ATPAse domain-containing protein</fullName>
    </recommendedName>
</protein>
<dbReference type="GO" id="GO:0005886">
    <property type="term" value="C:plasma membrane"/>
    <property type="evidence" value="ECO:0007669"/>
    <property type="project" value="TreeGrafter"/>
</dbReference>
<dbReference type="InterPro" id="IPR013317">
    <property type="entry name" value="DnaA_dom"/>
</dbReference>
<evidence type="ECO:0000256" key="1">
    <source>
        <dbReference type="RuleBase" id="RU004227"/>
    </source>
</evidence>
<dbReference type="InterPro" id="IPR027417">
    <property type="entry name" value="P-loop_NTPase"/>
</dbReference>
<dbReference type="Gene3D" id="3.40.50.300">
    <property type="entry name" value="P-loop containing nucleotide triphosphate hydrolases"/>
    <property type="match status" value="1"/>
</dbReference>
<comment type="similarity">
    <text evidence="1">Belongs to the DnaA family.</text>
</comment>
<keyword evidence="1" id="KW-0235">DNA replication</keyword>
<dbReference type="PRINTS" id="PR00051">
    <property type="entry name" value="DNAA"/>
</dbReference>
<name>A0A2H0RF61_9BACT</name>
<reference evidence="3 4" key="1">
    <citation type="submission" date="2017-09" db="EMBL/GenBank/DDBJ databases">
        <title>Depth-based differentiation of microbial function through sediment-hosted aquifers and enrichment of novel symbionts in the deep terrestrial subsurface.</title>
        <authorList>
            <person name="Probst A.J."/>
            <person name="Ladd B."/>
            <person name="Jarett J.K."/>
            <person name="Geller-Mcgrath D.E."/>
            <person name="Sieber C.M."/>
            <person name="Emerson J.B."/>
            <person name="Anantharaman K."/>
            <person name="Thomas B.C."/>
            <person name="Malmstrom R."/>
            <person name="Stieglmeier M."/>
            <person name="Klingl A."/>
            <person name="Woyke T."/>
            <person name="Ryan C.M."/>
            <person name="Banfield J.F."/>
        </authorList>
    </citation>
    <scope>NUCLEOTIDE SEQUENCE [LARGE SCALE GENOMIC DNA]</scope>
    <source>
        <strain evidence="3">CG10_big_fil_rev_8_21_14_0_10_51_16</strain>
    </source>
</reference>
<organism evidence="3 4">
    <name type="scientific">Candidatus Vogelbacteria bacterium CG10_big_fil_rev_8_21_14_0_10_51_16</name>
    <dbReference type="NCBI Taxonomy" id="1975045"/>
    <lineage>
        <taxon>Bacteria</taxon>
        <taxon>Candidatus Vogeliibacteriota</taxon>
    </lineage>
</organism>
<feature type="domain" description="Chromosomal replication initiator protein DnaA ATPAse" evidence="2">
    <location>
        <begin position="7"/>
        <end position="147"/>
    </location>
</feature>
<sequence length="254" mass="29422">MPGLWHNAKYCFDTIVVDSFNEPTIRTAHEIVKEAVAHHNPFCVYGTTRGVGKTHLLYAIRNEASNLYPALHTLYISTEDITSVLVKECVKRMEHCFLEQYCKPDILLIDDFDLLLGKEKTLMSLLLLVILRCEQQKQTVIAWHGQPFSEIVFHYLSKSSSQQLENSSIWNLQIPNFDACFTLLKRDAHEQGYRETLPDEILTYVANYGNNGIRSMRMLFQRVALAFVQGKKTHTQEEVDTIAKKYGWLSRWDF</sequence>
<dbReference type="Pfam" id="PF00308">
    <property type="entry name" value="Bac_DnaA"/>
    <property type="match status" value="1"/>
</dbReference>
<comment type="caution">
    <text evidence="3">The sequence shown here is derived from an EMBL/GenBank/DDBJ whole genome shotgun (WGS) entry which is preliminary data.</text>
</comment>
<gene>
    <name evidence="3" type="ORF">COV10_00710</name>
</gene>
<evidence type="ECO:0000313" key="3">
    <source>
        <dbReference type="EMBL" id="PIR45182.1"/>
    </source>
</evidence>
<dbReference type="GO" id="GO:0006270">
    <property type="term" value="P:DNA replication initiation"/>
    <property type="evidence" value="ECO:0007669"/>
    <property type="project" value="TreeGrafter"/>
</dbReference>
<dbReference type="EMBL" id="PCYI01000004">
    <property type="protein sequence ID" value="PIR45182.1"/>
    <property type="molecule type" value="Genomic_DNA"/>
</dbReference>
<dbReference type="InterPro" id="IPR020591">
    <property type="entry name" value="Chromosome_initiator_DnaA-like"/>
</dbReference>